<dbReference type="GeneID" id="29275799"/>
<keyword evidence="3" id="KW-1185">Reference proteome</keyword>
<gene>
    <name evidence="2" type="ORF">ATN00_22265</name>
</gene>
<dbReference type="Pfam" id="PF19613">
    <property type="entry name" value="DUF6118"/>
    <property type="match status" value="1"/>
</dbReference>
<name>A0A0S3F6N1_9SPHN</name>
<accession>A0A0S3F6N1</accession>
<evidence type="ECO:0000313" key="3">
    <source>
        <dbReference type="Proteomes" id="UP000056968"/>
    </source>
</evidence>
<dbReference type="EMBL" id="CP013268">
    <property type="protein sequence ID" value="ALR23228.1"/>
    <property type="molecule type" value="Genomic_DNA"/>
</dbReference>
<proteinExistence type="predicted"/>
<feature type="transmembrane region" description="Helical" evidence="1">
    <location>
        <begin position="137"/>
        <end position="156"/>
    </location>
</feature>
<dbReference type="KEGG" id="sbd:ATN00_22265"/>
<reference evidence="2 3" key="1">
    <citation type="submission" date="2015-11" db="EMBL/GenBank/DDBJ databases">
        <title>A Two-component Flavoprotein Monooxygenase System MeaXY Responsible for para-Hydroxylation of 2-Methyl-6-ethylaniline and 2,6-Diethylaniline in Sphingobium baderi DE-13.</title>
        <authorList>
            <person name="Cheng M."/>
            <person name="Meng Q."/>
            <person name="Yang Y."/>
            <person name="Chu C."/>
            <person name="Yan X."/>
            <person name="He J."/>
            <person name="Li S."/>
        </authorList>
    </citation>
    <scope>NUCLEOTIDE SEQUENCE [LARGE SCALE GENOMIC DNA]</scope>
    <source>
        <strain evidence="2 3">DE-13</strain>
        <plasmid evidence="3">Plasmid pDE4</plasmid>
    </source>
</reference>
<geneLocation type="plasmid" evidence="2 3">
    <name>pDE4</name>
</geneLocation>
<dbReference type="AlphaFoldDB" id="A0A0S3F6N1"/>
<dbReference type="InterPro" id="IPR046121">
    <property type="entry name" value="DUF6118"/>
</dbReference>
<dbReference type="OrthoDB" id="7277275at2"/>
<keyword evidence="1" id="KW-1133">Transmembrane helix</keyword>
<evidence type="ECO:0000256" key="1">
    <source>
        <dbReference type="SAM" id="Phobius"/>
    </source>
</evidence>
<organism evidence="2 3">
    <name type="scientific">Sphingobium baderi</name>
    <dbReference type="NCBI Taxonomy" id="1332080"/>
    <lineage>
        <taxon>Bacteria</taxon>
        <taxon>Pseudomonadati</taxon>
        <taxon>Pseudomonadota</taxon>
        <taxon>Alphaproteobacteria</taxon>
        <taxon>Sphingomonadales</taxon>
        <taxon>Sphingomonadaceae</taxon>
        <taxon>Sphingobium</taxon>
    </lineage>
</organism>
<keyword evidence="2" id="KW-0614">Plasmid</keyword>
<protein>
    <submittedName>
        <fullName evidence="2">Uncharacterized protein</fullName>
    </submittedName>
</protein>
<evidence type="ECO:0000313" key="2">
    <source>
        <dbReference type="EMBL" id="ALR23228.1"/>
    </source>
</evidence>
<dbReference type="Proteomes" id="UP000056968">
    <property type="component" value="Plasmid pDE4"/>
</dbReference>
<keyword evidence="1" id="KW-0812">Transmembrane</keyword>
<sequence length="245" mass="26601">MREEDDSFGDADDPALAFARVEDRLASVHGEVALLRAAIEGLTAARENIEIPDYEPTLGRTEQVLGVLAQQIAAMRKSPALSMDPAHMAGEIASAATNARREDQRLITEARTALDQAAREIGNRLASARRGDEQNRWLYVIGACGVVLGLLLYALLAGPLARATPDSWRWPERMATRVLNEPGPWGAGQRLMQAADPESWALIVAASPLTDANRETVQKCREQAEKAAKPVRCTIEVKADSGQKP</sequence>
<keyword evidence="1" id="KW-0472">Membrane</keyword>
<dbReference type="RefSeq" id="WP_013038672.1">
    <property type="nucleotide sequence ID" value="NZ_CP013268.1"/>
</dbReference>